<dbReference type="EMBL" id="PNCJ01000034">
    <property type="protein sequence ID" value="TMP33956.1"/>
    <property type="molecule type" value="Genomic_DNA"/>
</dbReference>
<dbReference type="AlphaFoldDB" id="A0A5S3WW07"/>
<sequence>INSQLQNRAEIGRALSLQNTTLNVWTDCLATLMYNDRLAIYRFHARLICGADPMPILLVDWADTAVDDFACFRQHSGTLNDSV</sequence>
<feature type="non-terminal residue" evidence="1">
    <location>
        <position position="1"/>
    </location>
</feature>
<reference evidence="2" key="2">
    <citation type="submission" date="2019-06" db="EMBL/GenBank/DDBJ databases">
        <title>Co-occurence of chitin degradation, pigmentation and bioactivity in marine Pseudoalteromonas.</title>
        <authorList>
            <person name="Sonnenschein E.C."/>
            <person name="Bech P.K."/>
        </authorList>
    </citation>
    <scope>NUCLEOTIDE SEQUENCE [LARGE SCALE GENOMIC DNA]</scope>
    <source>
        <strain evidence="2">S2599</strain>
    </source>
</reference>
<accession>A0A5S3WW07</accession>
<proteinExistence type="predicted"/>
<dbReference type="Proteomes" id="UP000306719">
    <property type="component" value="Unassembled WGS sequence"/>
</dbReference>
<organism evidence="1 2">
    <name type="scientific">Pseudoalteromonas rubra</name>
    <dbReference type="NCBI Taxonomy" id="43658"/>
    <lineage>
        <taxon>Bacteria</taxon>
        <taxon>Pseudomonadati</taxon>
        <taxon>Pseudomonadota</taxon>
        <taxon>Gammaproteobacteria</taxon>
        <taxon>Alteromonadales</taxon>
        <taxon>Pseudoalteromonadaceae</taxon>
        <taxon>Pseudoalteromonas</taxon>
    </lineage>
</organism>
<protein>
    <submittedName>
        <fullName evidence="1">Uncharacterized protein</fullName>
    </submittedName>
</protein>
<evidence type="ECO:0000313" key="1">
    <source>
        <dbReference type="EMBL" id="TMP33956.1"/>
    </source>
</evidence>
<gene>
    <name evidence="1" type="ORF">CWB98_19425</name>
</gene>
<reference evidence="1 2" key="1">
    <citation type="submission" date="2018-01" db="EMBL/GenBank/DDBJ databases">
        <authorList>
            <person name="Paulsen S."/>
            <person name="Gram L.K."/>
        </authorList>
    </citation>
    <scope>NUCLEOTIDE SEQUENCE [LARGE SCALE GENOMIC DNA]</scope>
    <source>
        <strain evidence="1 2">S2599</strain>
    </source>
</reference>
<comment type="caution">
    <text evidence="1">The sequence shown here is derived from an EMBL/GenBank/DDBJ whole genome shotgun (WGS) entry which is preliminary data.</text>
</comment>
<evidence type="ECO:0000313" key="2">
    <source>
        <dbReference type="Proteomes" id="UP000306719"/>
    </source>
</evidence>
<name>A0A5S3WW07_9GAMM</name>